<name>A0A1G5BZX4_9GAMM</name>
<keyword evidence="1" id="KW-1133">Transmembrane helix</keyword>
<dbReference type="Proteomes" id="UP000183104">
    <property type="component" value="Unassembled WGS sequence"/>
</dbReference>
<evidence type="ECO:0000313" key="3">
    <source>
        <dbReference type="EMBL" id="SCX95617.1"/>
    </source>
</evidence>
<keyword evidence="4" id="KW-1185">Reference proteome</keyword>
<keyword evidence="1" id="KW-0812">Transmembrane</keyword>
<dbReference type="AlphaFoldDB" id="A0A1G5BZX4"/>
<dbReference type="RefSeq" id="WP_054966650.1">
    <property type="nucleotide sequence ID" value="NZ_FMUN01000002.1"/>
</dbReference>
<accession>A0A1G5BZX4</accession>
<sequence>MMGMEGFGAGGPFMLLVWILLIVAVIFLVRGMMSGYPQDRADNRSGRNRAREILEERYAKGEIDQEEYRRKREDLEE</sequence>
<keyword evidence="1" id="KW-0472">Membrane</keyword>
<reference evidence="4" key="1">
    <citation type="submission" date="2016-10" db="EMBL/GenBank/DDBJ databases">
        <authorList>
            <person name="Varghese N."/>
        </authorList>
    </citation>
    <scope>NUCLEOTIDE SEQUENCE [LARGE SCALE GENOMIC DNA]</scope>
    <source>
        <strain evidence="4">HL 19</strain>
    </source>
</reference>
<protein>
    <submittedName>
        <fullName evidence="3">Putative membrane protein</fullName>
    </submittedName>
</protein>
<evidence type="ECO:0000256" key="1">
    <source>
        <dbReference type="SAM" id="Phobius"/>
    </source>
</evidence>
<gene>
    <name evidence="3" type="ORF">SAMN05661077_0830</name>
</gene>
<dbReference type="EMBL" id="FMUN01000002">
    <property type="protein sequence ID" value="SCX95617.1"/>
    <property type="molecule type" value="Genomic_DNA"/>
</dbReference>
<proteinExistence type="predicted"/>
<feature type="transmembrane region" description="Helical" evidence="1">
    <location>
        <begin position="6"/>
        <end position="29"/>
    </location>
</feature>
<evidence type="ECO:0000259" key="2">
    <source>
        <dbReference type="Pfam" id="PF09851"/>
    </source>
</evidence>
<feature type="domain" description="SHOCT" evidence="2">
    <location>
        <begin position="50"/>
        <end position="75"/>
    </location>
</feature>
<dbReference type="STRING" id="381306.AN478_11015"/>
<dbReference type="InterPro" id="IPR018649">
    <property type="entry name" value="SHOCT"/>
</dbReference>
<dbReference type="Pfam" id="PF09851">
    <property type="entry name" value="SHOCT"/>
    <property type="match status" value="1"/>
</dbReference>
<dbReference type="OrthoDB" id="1123500at2"/>
<evidence type="ECO:0000313" key="4">
    <source>
        <dbReference type="Proteomes" id="UP000183104"/>
    </source>
</evidence>
<organism evidence="3 4">
    <name type="scientific">Thiohalorhabdus denitrificans</name>
    <dbReference type="NCBI Taxonomy" id="381306"/>
    <lineage>
        <taxon>Bacteria</taxon>
        <taxon>Pseudomonadati</taxon>
        <taxon>Pseudomonadota</taxon>
        <taxon>Gammaproteobacteria</taxon>
        <taxon>Thiohalorhabdales</taxon>
        <taxon>Thiohalorhabdaceae</taxon>
        <taxon>Thiohalorhabdus</taxon>
    </lineage>
</organism>